<evidence type="ECO:0000313" key="7">
    <source>
        <dbReference type="EMBL" id="KAJ8876825.1"/>
    </source>
</evidence>
<dbReference type="PROSITE" id="PS50157">
    <property type="entry name" value="ZINC_FINGER_C2H2_2"/>
    <property type="match status" value="3"/>
</dbReference>
<proteinExistence type="predicted"/>
<name>A0ABQ9GXQ8_9NEOP</name>
<dbReference type="PANTHER" id="PTHR23235:SF164">
    <property type="entry name" value="C2H2-TYPE DOMAIN-CONTAINING PROTEIN"/>
    <property type="match status" value="1"/>
</dbReference>
<feature type="compositionally biased region" description="Basic and acidic residues" evidence="5">
    <location>
        <begin position="520"/>
        <end position="534"/>
    </location>
</feature>
<dbReference type="PANTHER" id="PTHR23235">
    <property type="entry name" value="KRUEPPEL-LIKE TRANSCRIPTION FACTOR"/>
    <property type="match status" value="1"/>
</dbReference>
<comment type="caution">
    <text evidence="7">The sequence shown here is derived from an EMBL/GenBank/DDBJ whole genome shotgun (WGS) entry which is preliminary data.</text>
</comment>
<evidence type="ECO:0000256" key="4">
    <source>
        <dbReference type="PROSITE-ProRule" id="PRU00042"/>
    </source>
</evidence>
<evidence type="ECO:0000256" key="2">
    <source>
        <dbReference type="ARBA" id="ARBA00022771"/>
    </source>
</evidence>
<dbReference type="SMART" id="SM00355">
    <property type="entry name" value="ZnF_C2H2"/>
    <property type="match status" value="3"/>
</dbReference>
<dbReference type="Proteomes" id="UP001159363">
    <property type="component" value="Chromosome 7"/>
</dbReference>
<feature type="compositionally biased region" description="Basic and acidic residues" evidence="5">
    <location>
        <begin position="543"/>
        <end position="563"/>
    </location>
</feature>
<feature type="region of interest" description="Disordered" evidence="5">
    <location>
        <begin position="498"/>
        <end position="571"/>
    </location>
</feature>
<keyword evidence="2 4" id="KW-0863">Zinc-finger</keyword>
<dbReference type="Pfam" id="PF00096">
    <property type="entry name" value="zf-C2H2"/>
    <property type="match status" value="3"/>
</dbReference>
<dbReference type="SUPFAM" id="SSF57667">
    <property type="entry name" value="beta-beta-alpha zinc fingers"/>
    <property type="match status" value="1"/>
</dbReference>
<dbReference type="Gene3D" id="3.30.160.60">
    <property type="entry name" value="Classic Zinc Finger"/>
    <property type="match status" value="3"/>
</dbReference>
<dbReference type="InterPro" id="IPR036236">
    <property type="entry name" value="Znf_C2H2_sf"/>
</dbReference>
<evidence type="ECO:0000256" key="5">
    <source>
        <dbReference type="SAM" id="MobiDB-lite"/>
    </source>
</evidence>
<keyword evidence="3" id="KW-0862">Zinc</keyword>
<feature type="domain" description="C2H2-type" evidence="6">
    <location>
        <begin position="409"/>
        <end position="436"/>
    </location>
</feature>
<feature type="domain" description="C2H2-type" evidence="6">
    <location>
        <begin position="349"/>
        <end position="378"/>
    </location>
</feature>
<reference evidence="7 8" key="1">
    <citation type="submission" date="2023-02" db="EMBL/GenBank/DDBJ databases">
        <title>LHISI_Scaffold_Assembly.</title>
        <authorList>
            <person name="Stuart O.P."/>
            <person name="Cleave R."/>
            <person name="Magrath M.J.L."/>
            <person name="Mikheyev A.S."/>
        </authorList>
    </citation>
    <scope>NUCLEOTIDE SEQUENCE [LARGE SCALE GENOMIC DNA]</scope>
    <source>
        <strain evidence="7">Daus_M_001</strain>
        <tissue evidence="7">Leg muscle</tissue>
    </source>
</reference>
<dbReference type="EMBL" id="JARBHB010000008">
    <property type="protein sequence ID" value="KAJ8876825.1"/>
    <property type="molecule type" value="Genomic_DNA"/>
</dbReference>
<protein>
    <recommendedName>
        <fullName evidence="6">C2H2-type domain-containing protein</fullName>
    </recommendedName>
</protein>
<feature type="domain" description="C2H2-type" evidence="6">
    <location>
        <begin position="379"/>
        <end position="408"/>
    </location>
</feature>
<feature type="region of interest" description="Disordered" evidence="5">
    <location>
        <begin position="219"/>
        <end position="250"/>
    </location>
</feature>
<dbReference type="InterPro" id="IPR013087">
    <property type="entry name" value="Znf_C2H2_type"/>
</dbReference>
<evidence type="ECO:0000256" key="1">
    <source>
        <dbReference type="ARBA" id="ARBA00022723"/>
    </source>
</evidence>
<evidence type="ECO:0000256" key="3">
    <source>
        <dbReference type="ARBA" id="ARBA00022833"/>
    </source>
</evidence>
<evidence type="ECO:0000259" key="6">
    <source>
        <dbReference type="PROSITE" id="PS50157"/>
    </source>
</evidence>
<accession>A0ABQ9GXQ8</accession>
<dbReference type="PROSITE" id="PS00028">
    <property type="entry name" value="ZINC_FINGER_C2H2_1"/>
    <property type="match status" value="3"/>
</dbReference>
<keyword evidence="1" id="KW-0479">Metal-binding</keyword>
<sequence length="571" mass="62841">MGGRVKTEPRPPNTHPVVACSRRPAHNNMVRWGKAQFSSGLVSLKVRYSLFQMGFKTVDMDAVRTLVAMNMKLNGDMCKKRKQVGDEMLSLYGLLTPQPSDSESEDCDLPLRKRLCREVASPDYKHVPSPKPVPKCTAMPVSVIMKANKDGTCCPQPFAREISSGNSQDNLRIVDKCKGCNPDRPTQPAAEENILKSLKYKMSNRKEGIFVYSKDTNREGAGKVNTHSASVPTSVPPRQDVQGRNSPHSASISPVAIAPKPCSVFPLVSVPHVGKPGAEGSSPAVILTGGTLFPAQTGPGPAVAHIVLAQSPATSSDAKVCPSFLVFAAPPNHGAKEQLPAVDTRRRIYECKYEGCRKNYFKSSHLKAHLRTHTGEKPFVCQWDCCGRRFSRSDELSRHKRTHTGEKKFGCSECQRRFMRSDHLAKHVKRHAREQGARPAKPPVCPQPPLHFGLMLSNTTSCNLSHLLYNFSTFSLLGAESRNRDIVLLAVARGVKIHRQQEQQTKPHLPAPSRGLLRTTRGEDSQLPYPRERPVVSASQKNGRGEVDKQQNEEDGGKGKCPEKTSATLCT</sequence>
<organism evidence="7 8">
    <name type="scientific">Dryococelus australis</name>
    <dbReference type="NCBI Taxonomy" id="614101"/>
    <lineage>
        <taxon>Eukaryota</taxon>
        <taxon>Metazoa</taxon>
        <taxon>Ecdysozoa</taxon>
        <taxon>Arthropoda</taxon>
        <taxon>Hexapoda</taxon>
        <taxon>Insecta</taxon>
        <taxon>Pterygota</taxon>
        <taxon>Neoptera</taxon>
        <taxon>Polyneoptera</taxon>
        <taxon>Phasmatodea</taxon>
        <taxon>Verophasmatodea</taxon>
        <taxon>Anareolatae</taxon>
        <taxon>Phasmatidae</taxon>
        <taxon>Eurycanthinae</taxon>
        <taxon>Dryococelus</taxon>
    </lineage>
</organism>
<evidence type="ECO:0000313" key="8">
    <source>
        <dbReference type="Proteomes" id="UP001159363"/>
    </source>
</evidence>
<keyword evidence="8" id="KW-1185">Reference proteome</keyword>
<gene>
    <name evidence="7" type="ORF">PR048_021272</name>
</gene>